<reference evidence="2" key="1">
    <citation type="submission" date="2018-10" db="EMBL/GenBank/DDBJ databases">
        <title>Genomic Encyclopedia of Archaeal and Bacterial Type Strains, Phase II (KMG-II): from individual species to whole genera.</title>
        <authorList>
            <person name="Goeker M."/>
        </authorList>
    </citation>
    <scope>NUCLEOTIDE SEQUENCE [LARGE SCALE GENOMIC DNA]</scope>
    <source>
        <strain evidence="2">DSM 2944</strain>
    </source>
</reference>
<name>A0ABX9S5N8_PARPN</name>
<comment type="caution">
    <text evidence="2">The sequence shown here is derived from an EMBL/GenBank/DDBJ whole genome shotgun (WGS) entry which is preliminary data.</text>
</comment>
<sequence>MTVLRGELERQDAEAPAGVPEVQPDTATGHRRNVGASPRRRMVPTVSDLRSSTGEGMVTPLKRATI</sequence>
<evidence type="ECO:0000313" key="3">
    <source>
        <dbReference type="Proteomes" id="UP000273626"/>
    </source>
</evidence>
<feature type="region of interest" description="Disordered" evidence="1">
    <location>
        <begin position="1"/>
        <end position="66"/>
    </location>
</feature>
<feature type="compositionally biased region" description="Basic residues" evidence="1">
    <location>
        <begin position="29"/>
        <end position="42"/>
    </location>
</feature>
<dbReference type="EMBL" id="RBLI01000003">
    <property type="protein sequence ID" value="RKS42959.1"/>
    <property type="molecule type" value="Genomic_DNA"/>
</dbReference>
<evidence type="ECO:0008006" key="4">
    <source>
        <dbReference type="Google" id="ProtNLM"/>
    </source>
</evidence>
<evidence type="ECO:0000313" key="2">
    <source>
        <dbReference type="EMBL" id="RKS42959.1"/>
    </source>
</evidence>
<proteinExistence type="predicted"/>
<protein>
    <recommendedName>
        <fullName evidence="4">Transposase</fullName>
    </recommendedName>
</protein>
<keyword evidence="3" id="KW-1185">Reference proteome</keyword>
<feature type="compositionally biased region" description="Basic and acidic residues" evidence="1">
    <location>
        <begin position="1"/>
        <end position="13"/>
    </location>
</feature>
<gene>
    <name evidence="2" type="ORF">BDE18_3889</name>
</gene>
<accession>A0ABX9S5N8</accession>
<evidence type="ECO:0000256" key="1">
    <source>
        <dbReference type="SAM" id="MobiDB-lite"/>
    </source>
</evidence>
<organism evidence="2 3">
    <name type="scientific">Paracoccus pantotrophus</name>
    <name type="common">Thiosphaera pantotropha</name>
    <dbReference type="NCBI Taxonomy" id="82367"/>
    <lineage>
        <taxon>Bacteria</taxon>
        <taxon>Pseudomonadati</taxon>
        <taxon>Pseudomonadota</taxon>
        <taxon>Alphaproteobacteria</taxon>
        <taxon>Rhodobacterales</taxon>
        <taxon>Paracoccaceae</taxon>
        <taxon>Paracoccus</taxon>
    </lineage>
</organism>
<dbReference type="Proteomes" id="UP000273626">
    <property type="component" value="Unassembled WGS sequence"/>
</dbReference>